<dbReference type="Pfam" id="PF01329">
    <property type="entry name" value="Pterin_4a"/>
    <property type="match status" value="1"/>
</dbReference>
<dbReference type="RefSeq" id="XP_025556918.1">
    <property type="nucleotide sequence ID" value="XM_025696124.1"/>
</dbReference>
<evidence type="ECO:0000313" key="7">
    <source>
        <dbReference type="Proteomes" id="UP000248961"/>
    </source>
</evidence>
<dbReference type="GeneID" id="37200413"/>
<dbReference type="VEuPathDB" id="FungiDB:BO97DRAFT_410153"/>
<comment type="catalytic activity">
    <reaction evidence="1">
        <text>(4aS,6R)-4a-hydroxy-L-erythro-5,6,7,8-tetrahydrobiopterin = (6R)-L-erythro-6,7-dihydrobiopterin + H2O</text>
        <dbReference type="Rhea" id="RHEA:11920"/>
        <dbReference type="ChEBI" id="CHEBI:15377"/>
        <dbReference type="ChEBI" id="CHEBI:15642"/>
        <dbReference type="ChEBI" id="CHEBI:43120"/>
        <dbReference type="EC" id="4.2.1.96"/>
    </reaction>
</comment>
<sequence>MDHIIRASPRPRTFISRLQQCHLDRSSRLRFSSAPFPVLSSARPLRTTSLSRTPTAAATTTTTTTTNFFYHARNVLSSHPINSTTRRLASSMTDSASTTEPQLAEGVDAEALRPRLAALLQPEQGWTLDAEARGLQKTYYFKTYFKAVSFVNVIASQSAAMKHHPTMTVRIGSVDIHWTTHQPRGLTAKDVDMAQHCDEAADLMGAVEAGQGRKCH</sequence>
<dbReference type="EMBL" id="KZ824267">
    <property type="protein sequence ID" value="RAL17764.1"/>
    <property type="molecule type" value="Genomic_DNA"/>
</dbReference>
<evidence type="ECO:0000256" key="3">
    <source>
        <dbReference type="ARBA" id="ARBA00013252"/>
    </source>
</evidence>
<evidence type="ECO:0000256" key="4">
    <source>
        <dbReference type="ARBA" id="ARBA00023239"/>
    </source>
</evidence>
<proteinExistence type="inferred from homology"/>
<dbReference type="InterPro" id="IPR036428">
    <property type="entry name" value="PCD_sf"/>
</dbReference>
<dbReference type="OrthoDB" id="277398at2759"/>
<evidence type="ECO:0000256" key="5">
    <source>
        <dbReference type="ARBA" id="ARBA00030497"/>
    </source>
</evidence>
<dbReference type="STRING" id="1450537.A0A395IHR6"/>
<keyword evidence="4" id="KW-0456">Lyase</keyword>
<dbReference type="Gene3D" id="3.30.1360.20">
    <property type="entry name" value="Transcriptional coactivator/pterin dehydratase"/>
    <property type="match status" value="1"/>
</dbReference>
<dbReference type="AlphaFoldDB" id="A0A395IHR6"/>
<dbReference type="GO" id="GO:0006729">
    <property type="term" value="P:tetrahydrobiopterin biosynthetic process"/>
    <property type="evidence" value="ECO:0007669"/>
    <property type="project" value="InterPro"/>
</dbReference>
<dbReference type="GO" id="GO:0008124">
    <property type="term" value="F:4-alpha-hydroxytetrahydrobiopterin dehydratase activity"/>
    <property type="evidence" value="ECO:0007669"/>
    <property type="project" value="UniProtKB-EC"/>
</dbReference>
<gene>
    <name evidence="6" type="ORF">BO97DRAFT_410153</name>
</gene>
<dbReference type="CDD" id="cd00488">
    <property type="entry name" value="PCD_DCoH"/>
    <property type="match status" value="1"/>
</dbReference>
<evidence type="ECO:0000256" key="2">
    <source>
        <dbReference type="ARBA" id="ARBA00006472"/>
    </source>
</evidence>
<dbReference type="PANTHER" id="PTHR12599:SF0">
    <property type="entry name" value="PTERIN-4-ALPHA-CARBINOLAMINE DEHYDRATASE"/>
    <property type="match status" value="1"/>
</dbReference>
<reference evidence="6 7" key="1">
    <citation type="submission" date="2018-02" db="EMBL/GenBank/DDBJ databases">
        <title>The genomes of Aspergillus section Nigri reveals drivers in fungal speciation.</title>
        <authorList>
            <consortium name="DOE Joint Genome Institute"/>
            <person name="Vesth T.C."/>
            <person name="Nybo J."/>
            <person name="Theobald S."/>
            <person name="Brandl J."/>
            <person name="Frisvad J.C."/>
            <person name="Nielsen K.F."/>
            <person name="Lyhne E.K."/>
            <person name="Kogle M.E."/>
            <person name="Kuo A."/>
            <person name="Riley R."/>
            <person name="Clum A."/>
            <person name="Nolan M."/>
            <person name="Lipzen A."/>
            <person name="Salamov A."/>
            <person name="Henrissat B."/>
            <person name="Wiebenga A."/>
            <person name="De vries R.P."/>
            <person name="Grigoriev I.V."/>
            <person name="Mortensen U.H."/>
            <person name="Andersen M.R."/>
            <person name="Baker S.E."/>
        </authorList>
    </citation>
    <scope>NUCLEOTIDE SEQUENCE [LARGE SCALE GENOMIC DNA]</scope>
    <source>
        <strain evidence="6 7">CBS 101889</strain>
    </source>
</reference>
<keyword evidence="7" id="KW-1185">Reference proteome</keyword>
<dbReference type="PANTHER" id="PTHR12599">
    <property type="entry name" value="PTERIN-4-ALPHA-CARBINOLAMINE DEHYDRATASE"/>
    <property type="match status" value="1"/>
</dbReference>
<evidence type="ECO:0000256" key="1">
    <source>
        <dbReference type="ARBA" id="ARBA00001554"/>
    </source>
</evidence>
<organism evidence="6 7">
    <name type="scientific">Aspergillus homomorphus (strain CBS 101889)</name>
    <dbReference type="NCBI Taxonomy" id="1450537"/>
    <lineage>
        <taxon>Eukaryota</taxon>
        <taxon>Fungi</taxon>
        <taxon>Dikarya</taxon>
        <taxon>Ascomycota</taxon>
        <taxon>Pezizomycotina</taxon>
        <taxon>Eurotiomycetes</taxon>
        <taxon>Eurotiomycetidae</taxon>
        <taxon>Eurotiales</taxon>
        <taxon>Aspergillaceae</taxon>
        <taxon>Aspergillus</taxon>
        <taxon>Aspergillus subgen. Circumdati</taxon>
    </lineage>
</organism>
<name>A0A395IHR6_ASPHC</name>
<evidence type="ECO:0000313" key="6">
    <source>
        <dbReference type="EMBL" id="RAL17764.1"/>
    </source>
</evidence>
<comment type="similarity">
    <text evidence="2">Belongs to the pterin-4-alpha-carbinolamine dehydratase family.</text>
</comment>
<dbReference type="SUPFAM" id="SSF55248">
    <property type="entry name" value="PCD-like"/>
    <property type="match status" value="1"/>
</dbReference>
<dbReference type="EC" id="4.2.1.96" evidence="3"/>
<dbReference type="Proteomes" id="UP000248961">
    <property type="component" value="Unassembled WGS sequence"/>
</dbReference>
<protein>
    <recommendedName>
        <fullName evidence="3">4a-hydroxytetrahydrobiopterin dehydratase</fullName>
        <ecNumber evidence="3">4.2.1.96</ecNumber>
    </recommendedName>
    <alternativeName>
        <fullName evidence="5">4-alpha-hydroxy-tetrahydropterin dehydratase</fullName>
    </alternativeName>
</protein>
<accession>A0A395IHR6</accession>
<dbReference type="InterPro" id="IPR001533">
    <property type="entry name" value="Pterin_deHydtase"/>
</dbReference>